<dbReference type="Gene3D" id="3.40.470.10">
    <property type="entry name" value="Uracil-DNA glycosylase-like domain"/>
    <property type="match status" value="1"/>
</dbReference>
<proteinExistence type="predicted"/>
<gene>
    <name evidence="1" type="ORF">RF679_08300</name>
</gene>
<dbReference type="EMBL" id="CP133720">
    <property type="protein sequence ID" value="WMW82265.1"/>
    <property type="molecule type" value="Genomic_DNA"/>
</dbReference>
<dbReference type="RefSeq" id="WP_309483740.1">
    <property type="nucleotide sequence ID" value="NZ_CP133720.1"/>
</dbReference>
<dbReference type="InterPro" id="IPR036895">
    <property type="entry name" value="Uracil-DNA_glycosylase-like_sf"/>
</dbReference>
<organism evidence="1 2">
    <name type="scientific">Undibacterium cyanobacteriorum</name>
    <dbReference type="NCBI Taxonomy" id="3073561"/>
    <lineage>
        <taxon>Bacteria</taxon>
        <taxon>Pseudomonadati</taxon>
        <taxon>Pseudomonadota</taxon>
        <taxon>Betaproteobacteria</taxon>
        <taxon>Burkholderiales</taxon>
        <taxon>Oxalobacteraceae</taxon>
        <taxon>Undibacterium</taxon>
    </lineage>
</organism>
<name>A0ABY9RM29_9BURK</name>
<protein>
    <recommendedName>
        <fullName evidence="3">Uracil-DNA glycosylase-like domain-containing protein</fullName>
    </recommendedName>
</protein>
<reference evidence="1" key="1">
    <citation type="submission" date="2023-09" db="EMBL/GenBank/DDBJ databases">
        <title>Undibacterium sp. 20NA77.5 isolated from freshwater.</title>
        <authorList>
            <person name="Le V."/>
            <person name="Ko S.-R."/>
            <person name="Ahn C.-Y."/>
            <person name="Oh H.-M."/>
        </authorList>
    </citation>
    <scope>NUCLEOTIDE SEQUENCE</scope>
    <source>
        <strain evidence="1">20NA77.5</strain>
    </source>
</reference>
<evidence type="ECO:0000313" key="2">
    <source>
        <dbReference type="Proteomes" id="UP001181355"/>
    </source>
</evidence>
<sequence length="244" mass="26729">MNSQRDYFLKHLGIGEVWQLRHAEGGPVAVVELSDQISGQDVVQRLPNVEGGEGVQGVAKASNDTWEQLSIDIQACNACTLCSRYGKQMFAKPTVSPDLVLLFDWSELGSYDPVLANQAERLLGNIMLAAKGLCAATVSMPLLNAMMPSEATQIPLQTSAAGCGALLKRYLKLFRPKRVLVFGPRIATAMGVSSQSQDFKVPVQWEGLEIDMSPSIYDILQDSSLKRVVWQQLCRIASETSREV</sequence>
<accession>A0ABY9RM29</accession>
<keyword evidence="2" id="KW-1185">Reference proteome</keyword>
<evidence type="ECO:0000313" key="1">
    <source>
        <dbReference type="EMBL" id="WMW82265.1"/>
    </source>
</evidence>
<dbReference type="Proteomes" id="UP001181355">
    <property type="component" value="Chromosome"/>
</dbReference>
<evidence type="ECO:0008006" key="3">
    <source>
        <dbReference type="Google" id="ProtNLM"/>
    </source>
</evidence>